<dbReference type="AlphaFoldDB" id="R9PEM2"/>
<proteinExistence type="predicted"/>
<dbReference type="RefSeq" id="XP_012193391.1">
    <property type="nucleotide sequence ID" value="XM_012338001.1"/>
</dbReference>
<name>R9PEM2_PSEHS</name>
<organism evidence="1 2">
    <name type="scientific">Pseudozyma hubeiensis (strain SY62)</name>
    <name type="common">Yeast</name>
    <dbReference type="NCBI Taxonomy" id="1305764"/>
    <lineage>
        <taxon>Eukaryota</taxon>
        <taxon>Fungi</taxon>
        <taxon>Dikarya</taxon>
        <taxon>Basidiomycota</taxon>
        <taxon>Ustilaginomycotina</taxon>
        <taxon>Ustilaginomycetes</taxon>
        <taxon>Ustilaginales</taxon>
        <taxon>Ustilaginaceae</taxon>
        <taxon>Pseudozyma</taxon>
    </lineage>
</organism>
<keyword evidence="2" id="KW-1185">Reference proteome</keyword>
<reference evidence="2" key="1">
    <citation type="journal article" date="2013" name="Genome Announc.">
        <title>Draft genome sequence of the basidiomycetous yeast-like fungus Pseudozyma hubeiensis SY62, which produces an abundant amount of the biosurfactant mannosylerythritol lipids.</title>
        <authorList>
            <person name="Konishi M."/>
            <person name="Hatada Y."/>
            <person name="Horiuchi J."/>
        </authorList>
    </citation>
    <scope>NUCLEOTIDE SEQUENCE [LARGE SCALE GENOMIC DNA]</scope>
    <source>
        <strain evidence="2">SY62</strain>
    </source>
</reference>
<evidence type="ECO:0000313" key="2">
    <source>
        <dbReference type="Proteomes" id="UP000014071"/>
    </source>
</evidence>
<accession>R9PEM2</accession>
<sequence>MTLRLCSQGQRRGLQLFAFRFFGIDTMKKNERYLDVRGCALNSGVCYSALRAETIPWRVRLRCCARRRPSLRCQVQRRKHFIRFCLEKPYIVLQERSFRFLADVGERKSVDLSR</sequence>
<dbReference type="HOGENOM" id="CLU_2122155_0_0_1"/>
<dbReference type="Proteomes" id="UP000014071">
    <property type="component" value="Unassembled WGS sequence"/>
</dbReference>
<dbReference type="EMBL" id="DF238833">
    <property type="protein sequence ID" value="GAC99804.1"/>
    <property type="molecule type" value="Genomic_DNA"/>
</dbReference>
<gene>
    <name evidence="1" type="ORF">PHSY_007407</name>
</gene>
<dbReference type="GeneID" id="24112670"/>
<evidence type="ECO:0000313" key="1">
    <source>
        <dbReference type="EMBL" id="GAC99804.1"/>
    </source>
</evidence>
<protein>
    <submittedName>
        <fullName evidence="1">Uncharacterized protein</fullName>
    </submittedName>
</protein>